<evidence type="ECO:0000256" key="6">
    <source>
        <dbReference type="ARBA" id="ARBA00023004"/>
    </source>
</evidence>
<evidence type="ECO:0000256" key="5">
    <source>
        <dbReference type="ARBA" id="ARBA00022692"/>
    </source>
</evidence>
<evidence type="ECO:0000313" key="17">
    <source>
        <dbReference type="Proteomes" id="UP000445000"/>
    </source>
</evidence>
<evidence type="ECO:0000256" key="12">
    <source>
        <dbReference type="RuleBase" id="RU003357"/>
    </source>
</evidence>
<evidence type="ECO:0000256" key="4">
    <source>
        <dbReference type="ARBA" id="ARBA00022496"/>
    </source>
</evidence>
<dbReference type="Pfam" id="PF07715">
    <property type="entry name" value="Plug"/>
    <property type="match status" value="1"/>
</dbReference>
<comment type="caution">
    <text evidence="16">The sequence shown here is derived from an EMBL/GenBank/DDBJ whole genome shotgun (WGS) entry which is preliminary data.</text>
</comment>
<organism evidence="16 17">
    <name type="scientific">Steroidobacter agaridevorans</name>
    <dbReference type="NCBI Taxonomy" id="2695856"/>
    <lineage>
        <taxon>Bacteria</taxon>
        <taxon>Pseudomonadati</taxon>
        <taxon>Pseudomonadota</taxon>
        <taxon>Gammaproteobacteria</taxon>
        <taxon>Steroidobacterales</taxon>
        <taxon>Steroidobacteraceae</taxon>
        <taxon>Steroidobacter</taxon>
    </lineage>
</organism>
<keyword evidence="7" id="KW-0406">Ion transport</keyword>
<evidence type="ECO:0000256" key="13">
    <source>
        <dbReference type="SAM" id="SignalP"/>
    </source>
</evidence>
<keyword evidence="10 11" id="KW-0998">Cell outer membrane</keyword>
<keyword evidence="5 11" id="KW-0812">Transmembrane</keyword>
<dbReference type="PANTHER" id="PTHR32552:SF81">
    <property type="entry name" value="TONB-DEPENDENT OUTER MEMBRANE RECEPTOR"/>
    <property type="match status" value="1"/>
</dbReference>
<dbReference type="Gene3D" id="2.40.170.20">
    <property type="entry name" value="TonB-dependent receptor, beta-barrel domain"/>
    <property type="match status" value="1"/>
</dbReference>
<dbReference type="InterPro" id="IPR012910">
    <property type="entry name" value="Plug_dom"/>
</dbReference>
<dbReference type="GO" id="GO:0009279">
    <property type="term" value="C:cell outer membrane"/>
    <property type="evidence" value="ECO:0007669"/>
    <property type="project" value="UniProtKB-SubCell"/>
</dbReference>
<keyword evidence="16" id="KW-0675">Receptor</keyword>
<evidence type="ECO:0000313" key="16">
    <source>
        <dbReference type="EMBL" id="GFE82523.1"/>
    </source>
</evidence>
<dbReference type="InterPro" id="IPR039426">
    <property type="entry name" value="TonB-dep_rcpt-like"/>
</dbReference>
<evidence type="ECO:0000256" key="9">
    <source>
        <dbReference type="ARBA" id="ARBA00023136"/>
    </source>
</evidence>
<proteinExistence type="inferred from homology"/>
<keyword evidence="3 11" id="KW-1134">Transmembrane beta strand</keyword>
<reference evidence="17" key="1">
    <citation type="submission" date="2020-01" db="EMBL/GenBank/DDBJ databases">
        <title>'Steroidobacter agaridevorans' sp. nov., agar-degrading bacteria isolated from rhizosphere soils.</title>
        <authorList>
            <person name="Ikenaga M."/>
            <person name="Kataoka M."/>
            <person name="Murouchi A."/>
            <person name="Katsuragi S."/>
            <person name="Sakai M."/>
        </authorList>
    </citation>
    <scope>NUCLEOTIDE SEQUENCE [LARGE SCALE GENOMIC DNA]</scope>
    <source>
        <strain evidence="17">YU21-B</strain>
    </source>
</reference>
<keyword evidence="13" id="KW-0732">Signal</keyword>
<dbReference type="InterPro" id="IPR036942">
    <property type="entry name" value="Beta-barrel_TonB_sf"/>
</dbReference>
<dbReference type="Proteomes" id="UP000445000">
    <property type="component" value="Unassembled WGS sequence"/>
</dbReference>
<keyword evidence="6" id="KW-0408">Iron</keyword>
<protein>
    <submittedName>
        <fullName evidence="16">TonB-dependent receptor</fullName>
    </submittedName>
</protein>
<feature type="chain" id="PRO_5032636340" evidence="13">
    <location>
        <begin position="24"/>
        <end position="732"/>
    </location>
</feature>
<dbReference type="Pfam" id="PF00593">
    <property type="entry name" value="TonB_dep_Rec_b-barrel"/>
    <property type="match status" value="1"/>
</dbReference>
<evidence type="ECO:0000256" key="8">
    <source>
        <dbReference type="ARBA" id="ARBA00023077"/>
    </source>
</evidence>
<keyword evidence="17" id="KW-1185">Reference proteome</keyword>
<feature type="domain" description="TonB-dependent receptor-like beta-barrel" evidence="14">
    <location>
        <begin position="288"/>
        <end position="690"/>
    </location>
</feature>
<dbReference type="PROSITE" id="PS52016">
    <property type="entry name" value="TONB_DEPENDENT_REC_3"/>
    <property type="match status" value="1"/>
</dbReference>
<keyword evidence="4" id="KW-0410">Iron transport</keyword>
<evidence type="ECO:0000256" key="7">
    <source>
        <dbReference type="ARBA" id="ARBA00023065"/>
    </source>
</evidence>
<sequence>MRTKRVATALAGVALLTSTLAHAEEQFQLEEVIVTASKRAESSRDVAGAVAALGREQLEAINASNFQDFATYVPGVSSLGLGIGQNQVVVRGVTTGAQSSSTVALLVDEIPIGSSSAFAQGAYALDYNAFDLQRIELLSGPQGTLYGASAMGGLLKYVTQAPDLGIFEERLQAEVSSSRHGRSNYAGRMAINAPVIRDQLGVRAVAYLEDSGGVIDDPARGRNDVDSAKAVGGRFSVLGKLGEHADIRLSATYQDIERDGSTLVDRYVTGQPVRGEYEQSVLLDEPLEQNIQLYSAVINWDLSWATLTSATGWQELELSTDADNTALYGALFRTGTAVPFNTPVSNRTEKFTQELRLASPTGGSFEWLVGAFYADEDSRNETQLRNWLDPDGNLGGVPLFKGVIPTKYEEIAVFGTGAVHFSERFDVALGVRYSEDRQDYRQLFQGVVSNPLNPFAITESGATSKESVTTYLFSPRFRLSEGVLLYGRVASGYRPGGPNFVTVNSSGQPIGNPTFDPDSLWNYEVGTKTTFLNGRATLDASVYLIDWSDIQLTVNRGGVNQLENGGEAQVKGVELSGRYMPISGLTLGGSATYTDAQLTQDSPALGARDGQRLPLSPRFSSALTADYLFPVGQRAEGLMGVSYRYLGERTSGFDGSPVRPQYDLDAFSLVDLRVGVRLEAFDVRLFVDNVFDELGEVSALSTARTVNPAAPVRVSIAQPRTIGLSITMNFSH</sequence>
<evidence type="ECO:0000256" key="2">
    <source>
        <dbReference type="ARBA" id="ARBA00022448"/>
    </source>
</evidence>
<dbReference type="GO" id="GO:0006826">
    <property type="term" value="P:iron ion transport"/>
    <property type="evidence" value="ECO:0007669"/>
    <property type="project" value="UniProtKB-KW"/>
</dbReference>
<evidence type="ECO:0000259" key="14">
    <source>
        <dbReference type="Pfam" id="PF00593"/>
    </source>
</evidence>
<dbReference type="AlphaFoldDB" id="A0A829YI21"/>
<dbReference type="EMBL" id="BLJN01000004">
    <property type="protein sequence ID" value="GFE82523.1"/>
    <property type="molecule type" value="Genomic_DNA"/>
</dbReference>
<evidence type="ECO:0000256" key="10">
    <source>
        <dbReference type="ARBA" id="ARBA00023237"/>
    </source>
</evidence>
<accession>A0A829YI21</accession>
<dbReference type="PANTHER" id="PTHR32552">
    <property type="entry name" value="FERRICHROME IRON RECEPTOR-RELATED"/>
    <property type="match status" value="1"/>
</dbReference>
<dbReference type="RefSeq" id="WP_161814161.1">
    <property type="nucleotide sequence ID" value="NZ_BLJN01000004.1"/>
</dbReference>
<evidence type="ECO:0000256" key="3">
    <source>
        <dbReference type="ARBA" id="ARBA00022452"/>
    </source>
</evidence>
<dbReference type="InterPro" id="IPR000531">
    <property type="entry name" value="Beta-barrel_TonB"/>
</dbReference>
<dbReference type="SUPFAM" id="SSF56935">
    <property type="entry name" value="Porins"/>
    <property type="match status" value="1"/>
</dbReference>
<keyword evidence="8 12" id="KW-0798">TonB box</keyword>
<comment type="similarity">
    <text evidence="11 12">Belongs to the TonB-dependent receptor family.</text>
</comment>
<keyword evidence="9 11" id="KW-0472">Membrane</keyword>
<name>A0A829YI21_9GAMM</name>
<evidence type="ECO:0000256" key="1">
    <source>
        <dbReference type="ARBA" id="ARBA00004571"/>
    </source>
</evidence>
<evidence type="ECO:0000259" key="15">
    <source>
        <dbReference type="Pfam" id="PF07715"/>
    </source>
</evidence>
<feature type="signal peptide" evidence="13">
    <location>
        <begin position="1"/>
        <end position="23"/>
    </location>
</feature>
<keyword evidence="2 11" id="KW-0813">Transport</keyword>
<gene>
    <name evidence="16" type="ORF">GCM10011487_45230</name>
</gene>
<feature type="domain" description="TonB-dependent receptor plug" evidence="15">
    <location>
        <begin position="44"/>
        <end position="153"/>
    </location>
</feature>
<comment type="subcellular location">
    <subcellularLocation>
        <location evidence="1 11">Cell outer membrane</location>
        <topology evidence="1 11">Multi-pass membrane protein</topology>
    </subcellularLocation>
</comment>
<evidence type="ECO:0000256" key="11">
    <source>
        <dbReference type="PROSITE-ProRule" id="PRU01360"/>
    </source>
</evidence>